<organism evidence="2 3">
    <name type="scientific">Strongylus vulgaris</name>
    <name type="common">Blood worm</name>
    <dbReference type="NCBI Taxonomy" id="40348"/>
    <lineage>
        <taxon>Eukaryota</taxon>
        <taxon>Metazoa</taxon>
        <taxon>Ecdysozoa</taxon>
        <taxon>Nematoda</taxon>
        <taxon>Chromadorea</taxon>
        <taxon>Rhabditida</taxon>
        <taxon>Rhabditina</taxon>
        <taxon>Rhabditomorpha</taxon>
        <taxon>Strongyloidea</taxon>
        <taxon>Strongylidae</taxon>
        <taxon>Strongylus</taxon>
    </lineage>
</organism>
<dbReference type="InterPro" id="IPR013783">
    <property type="entry name" value="Ig-like_fold"/>
</dbReference>
<dbReference type="PROSITE" id="PS50853">
    <property type="entry name" value="FN3"/>
    <property type="match status" value="1"/>
</dbReference>
<dbReference type="InterPro" id="IPR003961">
    <property type="entry name" value="FN3_dom"/>
</dbReference>
<evidence type="ECO:0000313" key="3">
    <source>
        <dbReference type="Proteomes" id="UP000270094"/>
    </source>
</evidence>
<keyword evidence="3" id="KW-1185">Reference proteome</keyword>
<dbReference type="OrthoDB" id="5843172at2759"/>
<dbReference type="Pfam" id="PF01682">
    <property type="entry name" value="DB"/>
    <property type="match status" value="1"/>
</dbReference>
<dbReference type="Proteomes" id="UP000270094">
    <property type="component" value="Unassembled WGS sequence"/>
</dbReference>
<dbReference type="EMBL" id="UYYB01109777">
    <property type="protein sequence ID" value="VDM80738.1"/>
    <property type="molecule type" value="Genomic_DNA"/>
</dbReference>
<dbReference type="Gene3D" id="2.60.40.10">
    <property type="entry name" value="Immunoglobulins"/>
    <property type="match status" value="2"/>
</dbReference>
<dbReference type="InterPro" id="IPR036116">
    <property type="entry name" value="FN3_sf"/>
</dbReference>
<accession>A0A3P7LNF9</accession>
<gene>
    <name evidence="2" type="ORF">SVUK_LOCUS15736</name>
</gene>
<reference evidence="2 3" key="1">
    <citation type="submission" date="2018-11" db="EMBL/GenBank/DDBJ databases">
        <authorList>
            <consortium name="Pathogen Informatics"/>
        </authorList>
    </citation>
    <scope>NUCLEOTIDE SEQUENCE [LARGE SCALE GENOMIC DNA]</scope>
</reference>
<dbReference type="AlphaFoldDB" id="A0A3P7LNF9"/>
<dbReference type="SUPFAM" id="SSF49265">
    <property type="entry name" value="Fibronectin type III"/>
    <property type="match status" value="1"/>
</dbReference>
<dbReference type="CDD" id="cd00063">
    <property type="entry name" value="FN3"/>
    <property type="match status" value="2"/>
</dbReference>
<proteinExistence type="predicted"/>
<feature type="domain" description="Fibronectin type-III" evidence="1">
    <location>
        <begin position="141"/>
        <end position="234"/>
    </location>
</feature>
<dbReference type="SMART" id="SM00060">
    <property type="entry name" value="FN3"/>
    <property type="match status" value="1"/>
</dbReference>
<evidence type="ECO:0000259" key="1">
    <source>
        <dbReference type="PROSITE" id="PS50853"/>
    </source>
</evidence>
<name>A0A3P7LNF9_STRVU</name>
<evidence type="ECO:0000313" key="2">
    <source>
        <dbReference type="EMBL" id="VDM80738.1"/>
    </source>
</evidence>
<dbReference type="InterPro" id="IPR002602">
    <property type="entry name" value="DB"/>
</dbReference>
<protein>
    <recommendedName>
        <fullName evidence="1">Fibronectin type-III domain-containing protein</fullName>
    </recommendedName>
</protein>
<sequence>MCAVETSPNAFATVSIATTCRVEWPKVSPCLADGRNHTECCQRKGVQKDCLPICAGSTESLGVHSVLCLNLDLQAIYQCLREGYETHPSPPVNVTVTAVSESSAEITWAEPDANPDLVETFTLMIRKVEHGSRIRETHPSPPVNVTVTAVSESSAEITWAEPDANPDLVETFTLMIRKVEHGSRIREIPIANIPFRLDQTHDEDSLYPLRLYFSTPNRIAEESVLLVNLYLSQVQFFESLRTL</sequence>